<keyword evidence="3" id="KW-1185">Reference proteome</keyword>
<dbReference type="PROSITE" id="PS50878">
    <property type="entry name" value="RT_POL"/>
    <property type="match status" value="1"/>
</dbReference>
<evidence type="ECO:0000313" key="3">
    <source>
        <dbReference type="Proteomes" id="UP000021369"/>
    </source>
</evidence>
<dbReference type="NCBIfam" id="TIGR04499">
    <property type="entry name" value="abortive_AbiA"/>
    <property type="match status" value="1"/>
</dbReference>
<dbReference type="AlphaFoldDB" id="A0A011VWM6"/>
<feature type="domain" description="Reverse transcriptase" evidence="1">
    <location>
        <begin position="54"/>
        <end position="326"/>
    </location>
</feature>
<dbReference type="OrthoDB" id="9780724at2"/>
<dbReference type="RefSeq" id="WP_037286500.1">
    <property type="nucleotide sequence ID" value="NZ_JEOB01000002.1"/>
</dbReference>
<evidence type="ECO:0000259" key="1">
    <source>
        <dbReference type="PROSITE" id="PS50878"/>
    </source>
</evidence>
<gene>
    <name evidence="2" type="ORF">RASY3_07405</name>
</gene>
<sequence>MFFISYDTWKEICDMYFSLSSGSKKSYLQWFPLSKLSKNDEKTISSLDFYEKYIEKGSFILFDRSSNVTENYILKPDGSFRDATLIDPVLYLVLQCIGREINKKYNSIRQSNILVHYAGNYDNSDCKYKAEYDTFFKEINASATENSYFIKTDIRNFFSNINVDKLMRQIDNVCNQPSLAISQTQLLVYKSLLLYCGNGRFPLVENSIASSYLATIVYLDVIDEKLYNYLSNNVKCFSSFQMIRYVDDLYIIFNSDSDFSEIHEAYNEIRNYYSSLLKEFDLSLNTKKCSLNKISMINEELKKSLYDEFYNDEKRNIEDLFEGRLLKFLNDISFNLIFDSIDVDKYNALVNEHFSSDDIEFTPSEVYNYFVYENSNIIRTKEIIDVIKDIIVQSISFISLDPKRLTVLILKTRDKDAIKSLLNQLFSRNRNDVWNTYDTSIAITYLIQRQFKHPDLLLILKNKSPLLYSYYENNCQQSFIGIFEDDEMTEFCDVLDIDQKAQFLYFMYLCERQKNNIMAAYAYYKNFFDRMTADLNFKYVSKLKKPNYKGFYREGAIKTFYQNITDSDSIIKTAHELRNANPLSHSSSELLDHTNTTKELLDTISKLRGIINEYIEKAIDNQI</sequence>
<name>A0A011VWM6_RUMAL</name>
<dbReference type="Proteomes" id="UP000021369">
    <property type="component" value="Unassembled WGS sequence"/>
</dbReference>
<comment type="caution">
    <text evidence="2">The sequence shown here is derived from an EMBL/GenBank/DDBJ whole genome shotgun (WGS) entry which is preliminary data.</text>
</comment>
<accession>A0A011VWM6</accession>
<dbReference type="InterPro" id="IPR041026">
    <property type="entry name" value="HEPN_AbiA_CTD"/>
</dbReference>
<proteinExistence type="predicted"/>
<dbReference type="EMBL" id="JEOB01000002">
    <property type="protein sequence ID" value="EXM39651.1"/>
    <property type="molecule type" value="Genomic_DNA"/>
</dbReference>
<evidence type="ECO:0000313" key="2">
    <source>
        <dbReference type="EMBL" id="EXM39651.1"/>
    </source>
</evidence>
<dbReference type="InterPro" id="IPR043502">
    <property type="entry name" value="DNA/RNA_pol_sf"/>
</dbReference>
<reference evidence="2 3" key="1">
    <citation type="submission" date="2013-06" db="EMBL/GenBank/DDBJ databases">
        <title>Rumen cellulosomics: divergent fiber-degrading strategies revealed by comparative genome-wide analysis of six Ruminococcal strains.</title>
        <authorList>
            <person name="Dassa B."/>
            <person name="Borovok I."/>
            <person name="Lamed R."/>
            <person name="Flint H."/>
            <person name="Yeoman C.J."/>
            <person name="White B."/>
            <person name="Bayer E.A."/>
        </authorList>
    </citation>
    <scope>NUCLEOTIDE SEQUENCE [LARGE SCALE GENOMIC DNA]</scope>
    <source>
        <strain evidence="2 3">SY3</strain>
    </source>
</reference>
<dbReference type="PATRIC" id="fig|1341156.4.peg.1895"/>
<dbReference type="InterPro" id="IPR030986">
    <property type="entry name" value="AbiA"/>
</dbReference>
<dbReference type="Pfam" id="PF00078">
    <property type="entry name" value="RVT_1"/>
    <property type="match status" value="1"/>
</dbReference>
<protein>
    <recommendedName>
        <fullName evidence="1">Reverse transcriptase domain-containing protein</fullName>
    </recommendedName>
</protein>
<dbReference type="SUPFAM" id="SSF56672">
    <property type="entry name" value="DNA/RNA polymerases"/>
    <property type="match status" value="1"/>
</dbReference>
<organism evidence="2 3">
    <name type="scientific">Ruminococcus albus SY3</name>
    <dbReference type="NCBI Taxonomy" id="1341156"/>
    <lineage>
        <taxon>Bacteria</taxon>
        <taxon>Bacillati</taxon>
        <taxon>Bacillota</taxon>
        <taxon>Clostridia</taxon>
        <taxon>Eubacteriales</taxon>
        <taxon>Oscillospiraceae</taxon>
        <taxon>Ruminococcus</taxon>
    </lineage>
</organism>
<dbReference type="Pfam" id="PF18732">
    <property type="entry name" value="HEPN_AbiA_CTD"/>
    <property type="match status" value="1"/>
</dbReference>
<dbReference type="InterPro" id="IPR000477">
    <property type="entry name" value="RT_dom"/>
</dbReference>